<keyword evidence="3" id="KW-1185">Reference proteome</keyword>
<comment type="caution">
    <text evidence="2">The sequence shown here is derived from an EMBL/GenBank/DDBJ whole genome shotgun (WGS) entry which is preliminary data.</text>
</comment>
<feature type="domain" description="CRISPR system ring nuclease SSO1393-like" evidence="1">
    <location>
        <begin position="50"/>
        <end position="187"/>
    </location>
</feature>
<sequence>MRNTLICTVGTSLLNNLKYCDDAAIQEALKAQNWKQLSLLLLERKNTDRLCGAEINSIASICDKGFLADRNRLIFLVSDTDDGRAMGNLLKLYFDYTRNPLNFQQVEYRVLTGLRDDSVQDFRQKGLKNLVKEISTEVRTFSPEAIAINATGGYKAQISFAGMIGQALGIPVYYLFEKFSEVIELPPQPIALDLAFWLNNYLLFECLETEQTAGVSQLEFPIDDPYLSSLVDREDDLISLSAMGVLFNERSRLQFAKQQTTILEIIPQDDTKPDAKNISLRDDHGKDVLMAFSQKVSRSPYVKSIVNSLPFNPKQKTPIRRTYPKGIVEFVLTWTDAGYGICIQTTGRNLAETNTIAIHLKQEFSQ</sequence>
<dbReference type="RefSeq" id="WP_014275902.1">
    <property type="nucleotide sequence ID" value="NZ_BIMW01000011.1"/>
</dbReference>
<accession>A0A5M3T2W3</accession>
<dbReference type="InterPro" id="IPR013442">
    <property type="entry name" value="SSO1393-like"/>
</dbReference>
<evidence type="ECO:0000259" key="1">
    <source>
        <dbReference type="Pfam" id="PF09651"/>
    </source>
</evidence>
<dbReference type="Pfam" id="PF09651">
    <property type="entry name" value="Cas_APE2256"/>
    <property type="match status" value="1"/>
</dbReference>
<evidence type="ECO:0000313" key="2">
    <source>
        <dbReference type="EMBL" id="GCE92328.1"/>
    </source>
</evidence>
<reference evidence="2 3" key="1">
    <citation type="journal article" date="2019" name="J Genomics">
        <title>The Draft Genome of a Hydrogen-producing Cyanobacterium, Arthrospira platensis NIES-46.</title>
        <authorList>
            <person name="Suzuki S."/>
            <person name="Yamaguchi H."/>
            <person name="Kawachi M."/>
        </authorList>
    </citation>
    <scope>NUCLEOTIDE SEQUENCE [LARGE SCALE GENOMIC DNA]</scope>
    <source>
        <strain evidence="2 3">NIES-46</strain>
    </source>
</reference>
<dbReference type="Proteomes" id="UP000326169">
    <property type="component" value="Unassembled WGS sequence"/>
</dbReference>
<proteinExistence type="predicted"/>
<dbReference type="CDD" id="cd09742">
    <property type="entry name" value="Csm6_III-A"/>
    <property type="match status" value="1"/>
</dbReference>
<name>A0A5M3T2W3_LIMPL</name>
<dbReference type="NCBIfam" id="TIGR02619">
    <property type="entry name" value="putative CRISPR-associated protein, APE2256 family"/>
    <property type="match status" value="1"/>
</dbReference>
<dbReference type="EMBL" id="BIMW01000011">
    <property type="protein sequence ID" value="GCE92328.1"/>
    <property type="molecule type" value="Genomic_DNA"/>
</dbReference>
<organism evidence="2 3">
    <name type="scientific">Limnospira platensis NIES-46</name>
    <dbReference type="NCBI Taxonomy" id="1236695"/>
    <lineage>
        <taxon>Bacteria</taxon>
        <taxon>Bacillati</taxon>
        <taxon>Cyanobacteriota</taxon>
        <taxon>Cyanophyceae</taxon>
        <taxon>Oscillatoriophycideae</taxon>
        <taxon>Oscillatoriales</taxon>
        <taxon>Sirenicapillariaceae</taxon>
        <taxon>Limnospira</taxon>
    </lineage>
</organism>
<protein>
    <submittedName>
        <fullName evidence="2">CRISPR-associated protein, APE2256 family</fullName>
    </submittedName>
</protein>
<evidence type="ECO:0000313" key="3">
    <source>
        <dbReference type="Proteomes" id="UP000326169"/>
    </source>
</evidence>
<dbReference type="GeneID" id="301681337"/>
<gene>
    <name evidence="2" type="ORF">NIES46_03670</name>
</gene>
<dbReference type="Gene3D" id="3.40.50.10770">
    <property type="entry name" value="Hypothetical protein VC1899 like domain (Restriction endonuclease-like)"/>
    <property type="match status" value="1"/>
</dbReference>